<feature type="domain" description="AP2/ERF" evidence="9">
    <location>
        <begin position="44"/>
        <end position="105"/>
    </location>
</feature>
<feature type="compositionally biased region" description="Polar residues" evidence="8">
    <location>
        <begin position="151"/>
        <end position="160"/>
    </location>
</feature>
<proteinExistence type="inferred from homology"/>
<evidence type="ECO:0000256" key="7">
    <source>
        <dbReference type="ARBA" id="ARBA00024343"/>
    </source>
</evidence>
<dbReference type="PANTHER" id="PTHR31839:SF2">
    <property type="entry name" value="DEHYDRATION-RESPONSIVE ELEMENT-BINDING PROTEIN 1D"/>
    <property type="match status" value="1"/>
</dbReference>
<name>A0A2K1L8A5_PHYPA</name>
<keyword evidence="4" id="KW-0010">Activator</keyword>
<dbReference type="SUPFAM" id="SSF54171">
    <property type="entry name" value="DNA-binding domain"/>
    <property type="match status" value="1"/>
</dbReference>
<dbReference type="EnsemblPlants" id="Pp3c1_14230V3.1">
    <property type="protein sequence ID" value="PAC:32971930.CDS.1"/>
    <property type="gene ID" value="Pp3c1_14230"/>
</dbReference>
<keyword evidence="6" id="KW-0539">Nucleus</keyword>
<dbReference type="InterPro" id="IPR001471">
    <property type="entry name" value="AP2/ERF_dom"/>
</dbReference>
<comment type="similarity">
    <text evidence="7">Belongs to the AP2/ERF transcription factor family. ERF subfamily.</text>
</comment>
<evidence type="ECO:0000256" key="6">
    <source>
        <dbReference type="ARBA" id="ARBA00023242"/>
    </source>
</evidence>
<dbReference type="GO" id="GO:0003700">
    <property type="term" value="F:DNA-binding transcription factor activity"/>
    <property type="evidence" value="ECO:0007669"/>
    <property type="project" value="InterPro"/>
</dbReference>
<dbReference type="EMBL" id="ABEU02000001">
    <property type="protein sequence ID" value="PNR62221.1"/>
    <property type="molecule type" value="Genomic_DNA"/>
</dbReference>
<evidence type="ECO:0000313" key="11">
    <source>
        <dbReference type="EnsemblPlants" id="PAC:32971930.CDS.1"/>
    </source>
</evidence>
<dbReference type="Proteomes" id="UP000006727">
    <property type="component" value="Chromosome 1"/>
</dbReference>
<dbReference type="Gramene" id="Pp3c1_14230V3.1">
    <property type="protein sequence ID" value="PAC:32971930.CDS.1"/>
    <property type="gene ID" value="Pp3c1_14230"/>
</dbReference>
<dbReference type="SMART" id="SM00380">
    <property type="entry name" value="AP2"/>
    <property type="match status" value="1"/>
</dbReference>
<evidence type="ECO:0000256" key="2">
    <source>
        <dbReference type="ARBA" id="ARBA00023015"/>
    </source>
</evidence>
<evidence type="ECO:0000256" key="5">
    <source>
        <dbReference type="ARBA" id="ARBA00023163"/>
    </source>
</evidence>
<dbReference type="Gene3D" id="3.30.730.10">
    <property type="entry name" value="AP2/ERF domain"/>
    <property type="match status" value="1"/>
</dbReference>
<dbReference type="PANTHER" id="PTHR31839">
    <property type="entry name" value="DEHYDRATION-RESPONSIVE ELEMENT-BINDING PROTEIN 1D"/>
    <property type="match status" value="1"/>
</dbReference>
<dbReference type="InterPro" id="IPR036955">
    <property type="entry name" value="AP2/ERF_dom_sf"/>
</dbReference>
<dbReference type="GO" id="GO:0005634">
    <property type="term" value="C:nucleus"/>
    <property type="evidence" value="ECO:0007669"/>
    <property type="project" value="UniProtKB-SubCell"/>
</dbReference>
<evidence type="ECO:0000256" key="8">
    <source>
        <dbReference type="SAM" id="MobiDB-lite"/>
    </source>
</evidence>
<evidence type="ECO:0000313" key="12">
    <source>
        <dbReference type="Proteomes" id="UP000006727"/>
    </source>
</evidence>
<reference evidence="10 12" key="1">
    <citation type="journal article" date="2008" name="Science">
        <title>The Physcomitrella genome reveals evolutionary insights into the conquest of land by plants.</title>
        <authorList>
            <person name="Rensing S."/>
            <person name="Lang D."/>
            <person name="Zimmer A."/>
            <person name="Terry A."/>
            <person name="Salamov A."/>
            <person name="Shapiro H."/>
            <person name="Nishiyama T."/>
            <person name="Perroud P.-F."/>
            <person name="Lindquist E."/>
            <person name="Kamisugi Y."/>
            <person name="Tanahashi T."/>
            <person name="Sakakibara K."/>
            <person name="Fujita T."/>
            <person name="Oishi K."/>
            <person name="Shin-I T."/>
            <person name="Kuroki Y."/>
            <person name="Toyoda A."/>
            <person name="Suzuki Y."/>
            <person name="Hashimoto A."/>
            <person name="Yamaguchi K."/>
            <person name="Sugano A."/>
            <person name="Kohara Y."/>
            <person name="Fujiyama A."/>
            <person name="Anterola A."/>
            <person name="Aoki S."/>
            <person name="Ashton N."/>
            <person name="Barbazuk W.B."/>
            <person name="Barker E."/>
            <person name="Bennetzen J."/>
            <person name="Bezanilla M."/>
            <person name="Blankenship R."/>
            <person name="Cho S.H."/>
            <person name="Dutcher S."/>
            <person name="Estelle M."/>
            <person name="Fawcett J.A."/>
            <person name="Gundlach H."/>
            <person name="Hanada K."/>
            <person name="Heyl A."/>
            <person name="Hicks K.A."/>
            <person name="Hugh J."/>
            <person name="Lohr M."/>
            <person name="Mayer K."/>
            <person name="Melkozernov A."/>
            <person name="Murata T."/>
            <person name="Nelson D."/>
            <person name="Pils B."/>
            <person name="Prigge M."/>
            <person name="Reiss B."/>
            <person name="Renner T."/>
            <person name="Rombauts S."/>
            <person name="Rushton P."/>
            <person name="Sanderfoot A."/>
            <person name="Schween G."/>
            <person name="Shiu S.-H."/>
            <person name="Stueber K."/>
            <person name="Theodoulou F.L."/>
            <person name="Tu H."/>
            <person name="Van de Peer Y."/>
            <person name="Verrier P.J."/>
            <person name="Waters E."/>
            <person name="Wood A."/>
            <person name="Yang L."/>
            <person name="Cove D."/>
            <person name="Cuming A."/>
            <person name="Hasebe M."/>
            <person name="Lucas S."/>
            <person name="Mishler D.B."/>
            <person name="Reski R."/>
            <person name="Grigoriev I."/>
            <person name="Quatrano R.S."/>
            <person name="Boore J.L."/>
        </authorList>
    </citation>
    <scope>NUCLEOTIDE SEQUENCE [LARGE SCALE GENOMIC DNA]</scope>
    <source>
        <strain evidence="11 12">cv. Gransden 2004</strain>
    </source>
</reference>
<feature type="region of interest" description="Disordered" evidence="8">
    <location>
        <begin position="134"/>
        <end position="165"/>
    </location>
</feature>
<feature type="compositionally biased region" description="Basic and acidic residues" evidence="8">
    <location>
        <begin position="136"/>
        <end position="149"/>
    </location>
</feature>
<gene>
    <name evidence="10" type="ORF">PHYPA_000645</name>
</gene>
<keyword evidence="2" id="KW-0805">Transcription regulation</keyword>
<organism evidence="10">
    <name type="scientific">Physcomitrium patens</name>
    <name type="common">Spreading-leaved earth moss</name>
    <name type="synonym">Physcomitrella patens</name>
    <dbReference type="NCBI Taxonomy" id="3218"/>
    <lineage>
        <taxon>Eukaryota</taxon>
        <taxon>Viridiplantae</taxon>
        <taxon>Streptophyta</taxon>
        <taxon>Embryophyta</taxon>
        <taxon>Bryophyta</taxon>
        <taxon>Bryophytina</taxon>
        <taxon>Bryopsida</taxon>
        <taxon>Funariidae</taxon>
        <taxon>Funariales</taxon>
        <taxon>Funariaceae</taxon>
        <taxon>Physcomitrium</taxon>
    </lineage>
</organism>
<dbReference type="EnsemblPlants" id="Pp3c1_14230V3.2">
    <property type="protein sequence ID" value="PAC:32971931.CDS.1"/>
    <property type="gene ID" value="Pp3c1_14230"/>
</dbReference>
<dbReference type="InterPro" id="IPR045277">
    <property type="entry name" value="DRE1A-I"/>
</dbReference>
<dbReference type="PROSITE" id="PS51032">
    <property type="entry name" value="AP2_ERF"/>
    <property type="match status" value="1"/>
</dbReference>
<keyword evidence="3" id="KW-0238">DNA-binding</keyword>
<protein>
    <recommendedName>
        <fullName evidence="9">AP2/ERF domain-containing protein</fullName>
    </recommendedName>
</protein>
<sequence>MPAQATQCVTTGRYGEDHDAGCHTTSPTRSSILELTHHVVQQERFKGIRFRPELGRYISEIRPAHPRKRKIWLGTFKTAEEAARAFDAGIFYTKKPIDYNFKESPLILEPLPENLSPEQEHIEIQKRAKAAAARIEPSHSKPHSPDKSCKFLQSNSTQRSSARRIGHEVEHLLDRKQRPREIQFLEVLNRS</sequence>
<evidence type="ECO:0000259" key="9">
    <source>
        <dbReference type="PROSITE" id="PS51032"/>
    </source>
</evidence>
<reference evidence="11" key="3">
    <citation type="submission" date="2020-12" db="UniProtKB">
        <authorList>
            <consortium name="EnsemblPlants"/>
        </authorList>
    </citation>
    <scope>IDENTIFICATION</scope>
</reference>
<keyword evidence="5" id="KW-0804">Transcription</keyword>
<dbReference type="CDD" id="cd00018">
    <property type="entry name" value="AP2"/>
    <property type="match status" value="1"/>
</dbReference>
<evidence type="ECO:0000313" key="10">
    <source>
        <dbReference type="EMBL" id="PNR62221.1"/>
    </source>
</evidence>
<dbReference type="InParanoid" id="A0A2K1L8A5"/>
<dbReference type="GO" id="GO:0003677">
    <property type="term" value="F:DNA binding"/>
    <property type="evidence" value="ECO:0007669"/>
    <property type="project" value="UniProtKB-KW"/>
</dbReference>
<dbReference type="AlphaFoldDB" id="A0A2K1L8A5"/>
<comment type="subcellular location">
    <subcellularLocation>
        <location evidence="1">Nucleus</location>
    </subcellularLocation>
</comment>
<accession>A0A2K1L8A5</accession>
<keyword evidence="12" id="KW-1185">Reference proteome</keyword>
<evidence type="ECO:0000256" key="4">
    <source>
        <dbReference type="ARBA" id="ARBA00023159"/>
    </source>
</evidence>
<evidence type="ECO:0000256" key="3">
    <source>
        <dbReference type="ARBA" id="ARBA00023125"/>
    </source>
</evidence>
<dbReference type="InterPro" id="IPR016177">
    <property type="entry name" value="DNA-bd_dom_sf"/>
</dbReference>
<reference evidence="10 12" key="2">
    <citation type="journal article" date="2018" name="Plant J.">
        <title>The Physcomitrella patens chromosome-scale assembly reveals moss genome structure and evolution.</title>
        <authorList>
            <person name="Lang D."/>
            <person name="Ullrich K.K."/>
            <person name="Murat F."/>
            <person name="Fuchs J."/>
            <person name="Jenkins J."/>
            <person name="Haas F.B."/>
            <person name="Piednoel M."/>
            <person name="Gundlach H."/>
            <person name="Van Bel M."/>
            <person name="Meyberg R."/>
            <person name="Vives C."/>
            <person name="Morata J."/>
            <person name="Symeonidi A."/>
            <person name="Hiss M."/>
            <person name="Muchero W."/>
            <person name="Kamisugi Y."/>
            <person name="Saleh O."/>
            <person name="Blanc G."/>
            <person name="Decker E.L."/>
            <person name="van Gessel N."/>
            <person name="Grimwood J."/>
            <person name="Hayes R.D."/>
            <person name="Graham S.W."/>
            <person name="Gunter L.E."/>
            <person name="McDaniel S.F."/>
            <person name="Hoernstein S.N.W."/>
            <person name="Larsson A."/>
            <person name="Li F.W."/>
            <person name="Perroud P.F."/>
            <person name="Phillips J."/>
            <person name="Ranjan P."/>
            <person name="Rokshar D.S."/>
            <person name="Rothfels C.J."/>
            <person name="Schneider L."/>
            <person name="Shu S."/>
            <person name="Stevenson D.W."/>
            <person name="Thummler F."/>
            <person name="Tillich M."/>
            <person name="Villarreal Aguilar J.C."/>
            <person name="Widiez T."/>
            <person name="Wong G.K."/>
            <person name="Wymore A."/>
            <person name="Zhang Y."/>
            <person name="Zimmer A.D."/>
            <person name="Quatrano R.S."/>
            <person name="Mayer K.F.X."/>
            <person name="Goodstein D."/>
            <person name="Casacuberta J.M."/>
            <person name="Vandepoele K."/>
            <person name="Reski R."/>
            <person name="Cuming A.C."/>
            <person name="Tuskan G.A."/>
            <person name="Maumus F."/>
            <person name="Salse J."/>
            <person name="Schmutz J."/>
            <person name="Rensing S.A."/>
        </authorList>
    </citation>
    <scope>NUCLEOTIDE SEQUENCE [LARGE SCALE GENOMIC DNA]</scope>
    <source>
        <strain evidence="11 12">cv. Gransden 2004</strain>
    </source>
</reference>
<evidence type="ECO:0000256" key="1">
    <source>
        <dbReference type="ARBA" id="ARBA00004123"/>
    </source>
</evidence>
<dbReference type="Gramene" id="Pp3c1_14230V3.2">
    <property type="protein sequence ID" value="PAC:32971931.CDS.1"/>
    <property type="gene ID" value="Pp3c1_14230"/>
</dbReference>
<dbReference type="PaxDb" id="3218-PP1S86_33V6.1"/>